<dbReference type="KEGG" id="kphy:AOZ06_21435"/>
<proteinExistence type="predicted"/>
<dbReference type="Pfam" id="PF20064">
    <property type="entry name" value="DUF6463"/>
    <property type="match status" value="1"/>
</dbReference>
<protein>
    <submittedName>
        <fullName evidence="2">Uncharacterized protein</fullName>
    </submittedName>
</protein>
<feature type="transmembrane region" description="Helical" evidence="1">
    <location>
        <begin position="81"/>
        <end position="99"/>
    </location>
</feature>
<organism evidence="2 3">
    <name type="scientific">Kibdelosporangium phytohabitans</name>
    <dbReference type="NCBI Taxonomy" id="860235"/>
    <lineage>
        <taxon>Bacteria</taxon>
        <taxon>Bacillati</taxon>
        <taxon>Actinomycetota</taxon>
        <taxon>Actinomycetes</taxon>
        <taxon>Pseudonocardiales</taxon>
        <taxon>Pseudonocardiaceae</taxon>
        <taxon>Kibdelosporangium</taxon>
    </lineage>
</organism>
<accession>A0A0N9IIR1</accession>
<keyword evidence="1" id="KW-0812">Transmembrane</keyword>
<keyword evidence="1" id="KW-0472">Membrane</keyword>
<dbReference type="Proteomes" id="UP000063699">
    <property type="component" value="Chromosome"/>
</dbReference>
<gene>
    <name evidence="2" type="ORF">AOZ06_21435</name>
</gene>
<dbReference type="InterPro" id="IPR045590">
    <property type="entry name" value="DUF6463"/>
</dbReference>
<name>A0A0N9IIR1_9PSEU</name>
<sequence>MIKWAGWLITLFGSAHMVLTLTLLGAGRHAGAWFSGELWRADLVEMNPATSALWLSVDSFGVPLIVIGLIVLWLNRHGSTPPPFIAWVLGIWVAIDAVIMPLTPWPVLLLGAILLLVGIRRAGPSPV</sequence>
<keyword evidence="3" id="KW-1185">Reference proteome</keyword>
<reference evidence="2 3" key="1">
    <citation type="submission" date="2015-07" db="EMBL/GenBank/DDBJ databases">
        <title>Genome sequencing of Kibdelosporangium phytohabitans.</title>
        <authorList>
            <person name="Qin S."/>
            <person name="Xing K."/>
        </authorList>
    </citation>
    <scope>NUCLEOTIDE SEQUENCE [LARGE SCALE GENOMIC DNA]</scope>
    <source>
        <strain evidence="2 3">KLBMP1111</strain>
    </source>
</reference>
<evidence type="ECO:0000313" key="3">
    <source>
        <dbReference type="Proteomes" id="UP000063699"/>
    </source>
</evidence>
<keyword evidence="1" id="KW-1133">Transmembrane helix</keyword>
<evidence type="ECO:0000313" key="2">
    <source>
        <dbReference type="EMBL" id="ALG14950.1"/>
    </source>
</evidence>
<dbReference type="EMBL" id="CP012752">
    <property type="protein sequence ID" value="ALG14950.1"/>
    <property type="molecule type" value="Genomic_DNA"/>
</dbReference>
<dbReference type="OrthoDB" id="3574450at2"/>
<dbReference type="AlphaFoldDB" id="A0A0N9IIR1"/>
<feature type="transmembrane region" description="Helical" evidence="1">
    <location>
        <begin position="54"/>
        <end position="74"/>
    </location>
</feature>
<evidence type="ECO:0000256" key="1">
    <source>
        <dbReference type="SAM" id="Phobius"/>
    </source>
</evidence>